<name>A0A839UEZ1_9HYPH</name>
<sequence>MSRRLDNKLECPHCRTIYLTLTNDVGINTPIHCSSCGHFLGMWGDLESDFYKQGGSNGVFSMRNGEITRIDQPANENQILGGSKGPSDCPSR</sequence>
<dbReference type="RefSeq" id="WP_183663425.1">
    <property type="nucleotide sequence ID" value="NZ_JACHXN010000011.1"/>
</dbReference>
<organism evidence="2 3">
    <name type="scientific">Phyllobacterium trifolii</name>
    <dbReference type="NCBI Taxonomy" id="300193"/>
    <lineage>
        <taxon>Bacteria</taxon>
        <taxon>Pseudomonadati</taxon>
        <taxon>Pseudomonadota</taxon>
        <taxon>Alphaproteobacteria</taxon>
        <taxon>Hyphomicrobiales</taxon>
        <taxon>Phyllobacteriaceae</taxon>
        <taxon>Phyllobacterium</taxon>
    </lineage>
</organism>
<keyword evidence="3" id="KW-1185">Reference proteome</keyword>
<evidence type="ECO:0000313" key="2">
    <source>
        <dbReference type="EMBL" id="MBB3147271.1"/>
    </source>
</evidence>
<protein>
    <submittedName>
        <fullName evidence="2">Putative Zn finger-like uncharacterized protein</fullName>
    </submittedName>
</protein>
<gene>
    <name evidence="2" type="ORF">FHS21_003687</name>
</gene>
<dbReference type="EMBL" id="JACHXN010000011">
    <property type="protein sequence ID" value="MBB3147271.1"/>
    <property type="molecule type" value="Genomic_DNA"/>
</dbReference>
<proteinExistence type="predicted"/>
<evidence type="ECO:0000256" key="1">
    <source>
        <dbReference type="SAM" id="MobiDB-lite"/>
    </source>
</evidence>
<feature type="region of interest" description="Disordered" evidence="1">
    <location>
        <begin position="71"/>
        <end position="92"/>
    </location>
</feature>
<comment type="caution">
    <text evidence="2">The sequence shown here is derived from an EMBL/GenBank/DDBJ whole genome shotgun (WGS) entry which is preliminary data.</text>
</comment>
<dbReference type="InterPro" id="IPR011723">
    <property type="entry name" value="Znf/thioredoxin_put"/>
</dbReference>
<dbReference type="Proteomes" id="UP000554520">
    <property type="component" value="Unassembled WGS sequence"/>
</dbReference>
<reference evidence="2 3" key="1">
    <citation type="submission" date="2020-08" db="EMBL/GenBank/DDBJ databases">
        <title>Genomic Encyclopedia of Type Strains, Phase III (KMG-III): the genomes of soil and plant-associated and newly described type strains.</title>
        <authorList>
            <person name="Whitman W."/>
        </authorList>
    </citation>
    <scope>NUCLEOTIDE SEQUENCE [LARGE SCALE GENOMIC DNA]</scope>
    <source>
        <strain evidence="2 3">CECT 7015</strain>
    </source>
</reference>
<accession>A0A839UEZ1</accession>
<evidence type="ECO:0000313" key="3">
    <source>
        <dbReference type="Proteomes" id="UP000554520"/>
    </source>
</evidence>
<dbReference type="AlphaFoldDB" id="A0A839UEZ1"/>
<dbReference type="NCBIfam" id="TIGR02098">
    <property type="entry name" value="MJ0042_CXXC"/>
    <property type="match status" value="1"/>
</dbReference>